<proteinExistence type="inferred from homology"/>
<dbReference type="Pfam" id="PF12704">
    <property type="entry name" value="MacB_PCD"/>
    <property type="match status" value="1"/>
</dbReference>
<evidence type="ECO:0000256" key="6">
    <source>
        <dbReference type="ARBA" id="ARBA00038076"/>
    </source>
</evidence>
<feature type="transmembrane region" description="Helical" evidence="7">
    <location>
        <begin position="324"/>
        <end position="353"/>
    </location>
</feature>
<gene>
    <name evidence="10" type="ORF">JDN41_05545</name>
</gene>
<feature type="transmembrane region" description="Helical" evidence="7">
    <location>
        <begin position="365"/>
        <end position="385"/>
    </location>
</feature>
<comment type="caution">
    <text evidence="10">The sequence shown here is derived from an EMBL/GenBank/DDBJ whole genome shotgun (WGS) entry which is preliminary data.</text>
</comment>
<feature type="domain" description="MacB-like periplasmic core" evidence="9">
    <location>
        <begin position="20"/>
        <end position="240"/>
    </location>
</feature>
<dbReference type="Proteomes" id="UP000623250">
    <property type="component" value="Unassembled WGS sequence"/>
</dbReference>
<evidence type="ECO:0000256" key="2">
    <source>
        <dbReference type="ARBA" id="ARBA00022475"/>
    </source>
</evidence>
<dbReference type="EMBL" id="JAEMUK010000010">
    <property type="protein sequence ID" value="MBJ7543018.1"/>
    <property type="molecule type" value="Genomic_DNA"/>
</dbReference>
<evidence type="ECO:0000259" key="8">
    <source>
        <dbReference type="Pfam" id="PF02687"/>
    </source>
</evidence>
<name>A0A8I1G9H5_9HYPH</name>
<dbReference type="InterPro" id="IPR050250">
    <property type="entry name" value="Macrolide_Exporter_MacB"/>
</dbReference>
<evidence type="ECO:0000256" key="3">
    <source>
        <dbReference type="ARBA" id="ARBA00022692"/>
    </source>
</evidence>
<protein>
    <submittedName>
        <fullName evidence="10">ABC transporter permease</fullName>
    </submittedName>
</protein>
<dbReference type="AlphaFoldDB" id="A0A8I1G9H5"/>
<evidence type="ECO:0000256" key="7">
    <source>
        <dbReference type="SAM" id="Phobius"/>
    </source>
</evidence>
<evidence type="ECO:0000256" key="1">
    <source>
        <dbReference type="ARBA" id="ARBA00004651"/>
    </source>
</evidence>
<dbReference type="RefSeq" id="WP_037242154.1">
    <property type="nucleotide sequence ID" value="NZ_JAEMUK010000010.1"/>
</dbReference>
<keyword evidence="4 7" id="KW-1133">Transmembrane helix</keyword>
<dbReference type="InterPro" id="IPR025857">
    <property type="entry name" value="MacB_PCD"/>
</dbReference>
<evidence type="ECO:0000256" key="4">
    <source>
        <dbReference type="ARBA" id="ARBA00022989"/>
    </source>
</evidence>
<evidence type="ECO:0000313" key="10">
    <source>
        <dbReference type="EMBL" id="MBJ7543018.1"/>
    </source>
</evidence>
<comment type="subcellular location">
    <subcellularLocation>
        <location evidence="1">Cell membrane</location>
        <topology evidence="1">Multi-pass membrane protein</topology>
    </subcellularLocation>
</comment>
<keyword evidence="3 7" id="KW-0812">Transmembrane</keyword>
<feature type="transmembrane region" description="Helical" evidence="7">
    <location>
        <begin position="279"/>
        <end position="303"/>
    </location>
</feature>
<evidence type="ECO:0000256" key="5">
    <source>
        <dbReference type="ARBA" id="ARBA00023136"/>
    </source>
</evidence>
<feature type="transmembrane region" description="Helical" evidence="7">
    <location>
        <begin position="21"/>
        <end position="40"/>
    </location>
</feature>
<dbReference type="PANTHER" id="PTHR30572:SF4">
    <property type="entry name" value="ABC TRANSPORTER PERMEASE YTRF"/>
    <property type="match status" value="1"/>
</dbReference>
<comment type="similarity">
    <text evidence="6">Belongs to the ABC-4 integral membrane protein family.</text>
</comment>
<sequence>MIWETIKLALQAIRRNLMRSFLTTLGVVIGVAAVITMVTLGQGSTKKITQDIAKLGTNLLVLRPGQAVGPGGVQDVARQLDVADAEAIRREIPGTRAVAPAATRAATAIANGKNWSTNVTGAETTYLTARDWLVAEGRTFNDGELRAGRSVCLIGKTIQREVFGGGDVIGQSMRVGKMSCEIVGVLAEKGESAFGQDQDDLVVIPLRTFHRRVAGNTDVGYIYIGVDSQHSTAKTLRAVELLMRERRRIGAGDEDDFFVRDMKEIAATLTGTYKVLTGLLSAVAAISLLVGGIGIMNIMLVSVTERTREIGTRLAIGALAGQVLTQFLIEAVVLSLFGGLIGVALGLGLSWMLASAIKVPMALDFSVIALAFGFSAAVGVIFGYFPARKAARLDPIEALRHE</sequence>
<reference evidence="10 11" key="1">
    <citation type="submission" date="2020-12" db="EMBL/GenBank/DDBJ databases">
        <title>Revised draft genomes of Rhodomicrobium vannielii ATCC 17100 and Rhodomicrobium udaipurense JA643.</title>
        <authorList>
            <person name="Conners E.M."/>
            <person name="Davenport E.J."/>
            <person name="Bose A."/>
        </authorList>
    </citation>
    <scope>NUCLEOTIDE SEQUENCE [LARGE SCALE GENOMIC DNA]</scope>
    <source>
        <strain evidence="10 11">JA643</strain>
    </source>
</reference>
<dbReference type="Pfam" id="PF02687">
    <property type="entry name" value="FtsX"/>
    <property type="match status" value="1"/>
</dbReference>
<dbReference type="GO" id="GO:0005886">
    <property type="term" value="C:plasma membrane"/>
    <property type="evidence" value="ECO:0007669"/>
    <property type="project" value="UniProtKB-SubCell"/>
</dbReference>
<keyword evidence="11" id="KW-1185">Reference proteome</keyword>
<dbReference type="InterPro" id="IPR003838">
    <property type="entry name" value="ABC3_permease_C"/>
</dbReference>
<feature type="domain" description="ABC3 transporter permease C-terminal" evidence="8">
    <location>
        <begin position="282"/>
        <end position="395"/>
    </location>
</feature>
<keyword evidence="5 7" id="KW-0472">Membrane</keyword>
<dbReference type="GO" id="GO:0022857">
    <property type="term" value="F:transmembrane transporter activity"/>
    <property type="evidence" value="ECO:0007669"/>
    <property type="project" value="TreeGrafter"/>
</dbReference>
<accession>A0A8I1G9H5</accession>
<evidence type="ECO:0000259" key="9">
    <source>
        <dbReference type="Pfam" id="PF12704"/>
    </source>
</evidence>
<evidence type="ECO:0000313" key="11">
    <source>
        <dbReference type="Proteomes" id="UP000623250"/>
    </source>
</evidence>
<dbReference type="PANTHER" id="PTHR30572">
    <property type="entry name" value="MEMBRANE COMPONENT OF TRANSPORTER-RELATED"/>
    <property type="match status" value="1"/>
</dbReference>
<keyword evidence="2" id="KW-1003">Cell membrane</keyword>
<organism evidence="10 11">
    <name type="scientific">Rhodomicrobium udaipurense</name>
    <dbReference type="NCBI Taxonomy" id="1202716"/>
    <lineage>
        <taxon>Bacteria</taxon>
        <taxon>Pseudomonadati</taxon>
        <taxon>Pseudomonadota</taxon>
        <taxon>Alphaproteobacteria</taxon>
        <taxon>Hyphomicrobiales</taxon>
        <taxon>Hyphomicrobiaceae</taxon>
        <taxon>Rhodomicrobium</taxon>
    </lineage>
</organism>